<protein>
    <submittedName>
        <fullName evidence="1">Uncharacterized protein</fullName>
    </submittedName>
</protein>
<sequence>MRIVAEECPYGEIGLIQLRVEARGNGTQRLERPRSSLVRSWDPFFGLERQGSYGLP</sequence>
<dbReference type="Proteomes" id="UP000237000">
    <property type="component" value="Unassembled WGS sequence"/>
</dbReference>
<dbReference type="OrthoDB" id="10358243at2759"/>
<dbReference type="AlphaFoldDB" id="A0A2P5E870"/>
<comment type="caution">
    <text evidence="1">The sequence shown here is derived from an EMBL/GenBank/DDBJ whole genome shotgun (WGS) entry which is preliminary data.</text>
</comment>
<dbReference type="InParanoid" id="A0A2P5E870"/>
<accession>A0A2P5E870</accession>
<reference evidence="2" key="1">
    <citation type="submission" date="2016-06" db="EMBL/GenBank/DDBJ databases">
        <title>Parallel loss of symbiosis genes in relatives of nitrogen-fixing non-legume Parasponia.</title>
        <authorList>
            <person name="Van Velzen R."/>
            <person name="Holmer R."/>
            <person name="Bu F."/>
            <person name="Rutten L."/>
            <person name="Van Zeijl A."/>
            <person name="Liu W."/>
            <person name="Santuari L."/>
            <person name="Cao Q."/>
            <person name="Sharma T."/>
            <person name="Shen D."/>
            <person name="Roswanjaya Y."/>
            <person name="Wardhani T."/>
            <person name="Kalhor M.S."/>
            <person name="Jansen J."/>
            <person name="Van den Hoogen J."/>
            <person name="Gungor B."/>
            <person name="Hartog M."/>
            <person name="Hontelez J."/>
            <person name="Verver J."/>
            <person name="Yang W.-C."/>
            <person name="Schijlen E."/>
            <person name="Repin R."/>
            <person name="Schilthuizen M."/>
            <person name="Schranz E."/>
            <person name="Heidstra R."/>
            <person name="Miyata K."/>
            <person name="Fedorova E."/>
            <person name="Kohlen W."/>
            <person name="Bisseling T."/>
            <person name="Smit S."/>
            <person name="Geurts R."/>
        </authorList>
    </citation>
    <scope>NUCLEOTIDE SEQUENCE [LARGE SCALE GENOMIC DNA]</scope>
    <source>
        <strain evidence="2">cv. RG33-2</strain>
    </source>
</reference>
<evidence type="ECO:0000313" key="2">
    <source>
        <dbReference type="Proteomes" id="UP000237000"/>
    </source>
</evidence>
<proteinExistence type="predicted"/>
<name>A0A2P5E870_TREOI</name>
<evidence type="ECO:0000313" key="1">
    <source>
        <dbReference type="EMBL" id="PON81747.1"/>
    </source>
</evidence>
<dbReference type="EMBL" id="JXTC01000209">
    <property type="protein sequence ID" value="PON81747.1"/>
    <property type="molecule type" value="Genomic_DNA"/>
</dbReference>
<organism evidence="1 2">
    <name type="scientific">Trema orientale</name>
    <name type="common">Charcoal tree</name>
    <name type="synonym">Celtis orientalis</name>
    <dbReference type="NCBI Taxonomy" id="63057"/>
    <lineage>
        <taxon>Eukaryota</taxon>
        <taxon>Viridiplantae</taxon>
        <taxon>Streptophyta</taxon>
        <taxon>Embryophyta</taxon>
        <taxon>Tracheophyta</taxon>
        <taxon>Spermatophyta</taxon>
        <taxon>Magnoliopsida</taxon>
        <taxon>eudicotyledons</taxon>
        <taxon>Gunneridae</taxon>
        <taxon>Pentapetalae</taxon>
        <taxon>rosids</taxon>
        <taxon>fabids</taxon>
        <taxon>Rosales</taxon>
        <taxon>Cannabaceae</taxon>
        <taxon>Trema</taxon>
    </lineage>
</organism>
<keyword evidence="2" id="KW-1185">Reference proteome</keyword>
<gene>
    <name evidence="1" type="ORF">TorRG33x02_224630</name>
</gene>